<name>A0A9D4NAW8_DREPO</name>
<evidence type="ECO:0000313" key="1">
    <source>
        <dbReference type="EMBL" id="KAH3889962.1"/>
    </source>
</evidence>
<accession>A0A9D4NAW8</accession>
<dbReference type="AlphaFoldDB" id="A0A9D4NAW8"/>
<reference evidence="1" key="2">
    <citation type="submission" date="2020-11" db="EMBL/GenBank/DDBJ databases">
        <authorList>
            <person name="McCartney M.A."/>
            <person name="Auch B."/>
            <person name="Kono T."/>
            <person name="Mallez S."/>
            <person name="Becker A."/>
            <person name="Gohl D.M."/>
            <person name="Silverstein K.A.T."/>
            <person name="Koren S."/>
            <person name="Bechman K.B."/>
            <person name="Herman A."/>
            <person name="Abrahante J.E."/>
            <person name="Garbe J."/>
        </authorList>
    </citation>
    <scope>NUCLEOTIDE SEQUENCE</scope>
    <source>
        <strain evidence="1">Duluth1</strain>
        <tissue evidence="1">Whole animal</tissue>
    </source>
</reference>
<keyword evidence="2" id="KW-1185">Reference proteome</keyword>
<evidence type="ECO:0000313" key="2">
    <source>
        <dbReference type="Proteomes" id="UP000828390"/>
    </source>
</evidence>
<proteinExistence type="predicted"/>
<dbReference type="EMBL" id="JAIWYP010000001">
    <property type="protein sequence ID" value="KAH3889962.1"/>
    <property type="molecule type" value="Genomic_DNA"/>
</dbReference>
<comment type="caution">
    <text evidence="1">The sequence shown here is derived from an EMBL/GenBank/DDBJ whole genome shotgun (WGS) entry which is preliminary data.</text>
</comment>
<dbReference type="Proteomes" id="UP000828390">
    <property type="component" value="Unassembled WGS sequence"/>
</dbReference>
<protein>
    <submittedName>
        <fullName evidence="1">Uncharacterized protein</fullName>
    </submittedName>
</protein>
<reference evidence="1" key="1">
    <citation type="journal article" date="2019" name="bioRxiv">
        <title>The Genome of the Zebra Mussel, Dreissena polymorpha: A Resource for Invasive Species Research.</title>
        <authorList>
            <person name="McCartney M.A."/>
            <person name="Auch B."/>
            <person name="Kono T."/>
            <person name="Mallez S."/>
            <person name="Zhang Y."/>
            <person name="Obille A."/>
            <person name="Becker A."/>
            <person name="Abrahante J.E."/>
            <person name="Garbe J."/>
            <person name="Badalamenti J.P."/>
            <person name="Herman A."/>
            <person name="Mangelson H."/>
            <person name="Liachko I."/>
            <person name="Sullivan S."/>
            <person name="Sone E.D."/>
            <person name="Koren S."/>
            <person name="Silverstein K.A.T."/>
            <person name="Beckman K.B."/>
            <person name="Gohl D.M."/>
        </authorList>
    </citation>
    <scope>NUCLEOTIDE SEQUENCE</scope>
    <source>
        <strain evidence="1">Duluth1</strain>
        <tissue evidence="1">Whole animal</tissue>
    </source>
</reference>
<sequence>MVAVGQGQVAAPIGPVGVPAPVAVALPATVSPIVPAPTTPSVEVSVAVAPSLRVTAPAPSVPAPTTPSGPSVEVPVAVLMSAGHVIAPSDSTTLSVPVSEEVPGTTQTISRPTIRIQRQSDDTVAVVLTGVQALLVAQNTKLCKRFDAQAITIQDLHNEVRTFASRWMHYKPSTTMWFRRNRHLHKRQW</sequence>
<gene>
    <name evidence="1" type="ORF">DPMN_014029</name>
</gene>
<organism evidence="1 2">
    <name type="scientific">Dreissena polymorpha</name>
    <name type="common">Zebra mussel</name>
    <name type="synonym">Mytilus polymorpha</name>
    <dbReference type="NCBI Taxonomy" id="45954"/>
    <lineage>
        <taxon>Eukaryota</taxon>
        <taxon>Metazoa</taxon>
        <taxon>Spiralia</taxon>
        <taxon>Lophotrochozoa</taxon>
        <taxon>Mollusca</taxon>
        <taxon>Bivalvia</taxon>
        <taxon>Autobranchia</taxon>
        <taxon>Heteroconchia</taxon>
        <taxon>Euheterodonta</taxon>
        <taxon>Imparidentia</taxon>
        <taxon>Neoheterodontei</taxon>
        <taxon>Myida</taxon>
        <taxon>Dreissenoidea</taxon>
        <taxon>Dreissenidae</taxon>
        <taxon>Dreissena</taxon>
    </lineage>
</organism>